<dbReference type="InterPro" id="IPR036890">
    <property type="entry name" value="HATPase_C_sf"/>
</dbReference>
<dbReference type="Gene3D" id="3.30.565.10">
    <property type="entry name" value="Histidine kinase-like ATPase, C-terminal domain"/>
    <property type="match status" value="1"/>
</dbReference>
<dbReference type="Pfam" id="PF02518">
    <property type="entry name" value="HATPase_c"/>
    <property type="match status" value="1"/>
</dbReference>
<name>A0ABW6WLV5_9ACTN</name>
<keyword evidence="6 12" id="KW-0418">Kinase</keyword>
<keyword evidence="3" id="KW-0597">Phosphoprotein</keyword>
<evidence type="ECO:0000256" key="6">
    <source>
        <dbReference type="ARBA" id="ARBA00022777"/>
    </source>
</evidence>
<evidence type="ECO:0000256" key="3">
    <source>
        <dbReference type="ARBA" id="ARBA00022553"/>
    </source>
</evidence>
<dbReference type="Gene3D" id="1.20.5.1930">
    <property type="match status" value="1"/>
</dbReference>
<evidence type="ECO:0000256" key="7">
    <source>
        <dbReference type="ARBA" id="ARBA00022840"/>
    </source>
</evidence>
<keyword evidence="5" id="KW-0547">Nucleotide-binding</keyword>
<evidence type="ECO:0000256" key="1">
    <source>
        <dbReference type="ARBA" id="ARBA00000085"/>
    </source>
</evidence>
<keyword evidence="9" id="KW-0812">Transmembrane</keyword>
<keyword evidence="9" id="KW-0472">Membrane</keyword>
<accession>A0ABW6WLV5</accession>
<keyword evidence="9" id="KW-1133">Transmembrane helix</keyword>
<evidence type="ECO:0000259" key="11">
    <source>
        <dbReference type="Pfam" id="PF07730"/>
    </source>
</evidence>
<evidence type="ECO:0000313" key="13">
    <source>
        <dbReference type="Proteomes" id="UP001602245"/>
    </source>
</evidence>
<dbReference type="CDD" id="cd16917">
    <property type="entry name" value="HATPase_UhpB-NarQ-NarX-like"/>
    <property type="match status" value="1"/>
</dbReference>
<dbReference type="SUPFAM" id="SSF55874">
    <property type="entry name" value="ATPase domain of HSP90 chaperone/DNA topoisomerase II/histidine kinase"/>
    <property type="match status" value="1"/>
</dbReference>
<protein>
    <recommendedName>
        <fullName evidence="2">histidine kinase</fullName>
        <ecNumber evidence="2">2.7.13.3</ecNumber>
    </recommendedName>
</protein>
<evidence type="ECO:0000256" key="2">
    <source>
        <dbReference type="ARBA" id="ARBA00012438"/>
    </source>
</evidence>
<sequence length="384" mass="41388">MERRGVRGWLLEVFLAVLAMLLGIFFVTQSVSEGNAAPIAVEAVAGVLSFTGLVLFRRNHPVGLTLALIPAGILLGMPMGASPIALFSVGLHRPARVTIALAALHAAVTAVIYGLVLGLTRTYYESVAFVVLLHVSLVAVAMVIRAHRQLVGAWAERARQAEEGQRLRIEQARLAERERIAREMHDVLAHRVSLLALHAGALEVRRDAPADERQAAGVIRQCAHDALEDLRMLLSMLRAPAEDRPQPTLGDVPALVEQSRLAGADITFTMTGDDEAGEDDVPGQTGRHAYRIVQEALTNALKHAPGARVRVEVDVDRSRGLDLRVGNDLVWDNPVRRGGAEAIPGAGAGLAGLRERVQLVGGRLEHGPTPAGEFSLRAWLPWQT</sequence>
<dbReference type="InterPro" id="IPR011712">
    <property type="entry name" value="Sig_transdc_His_kin_sub3_dim/P"/>
</dbReference>
<feature type="transmembrane region" description="Helical" evidence="9">
    <location>
        <begin position="126"/>
        <end position="144"/>
    </location>
</feature>
<dbReference type="GO" id="GO:0016301">
    <property type="term" value="F:kinase activity"/>
    <property type="evidence" value="ECO:0007669"/>
    <property type="project" value="UniProtKB-KW"/>
</dbReference>
<feature type="transmembrane region" description="Helical" evidence="9">
    <location>
        <begin position="39"/>
        <end position="56"/>
    </location>
</feature>
<dbReference type="Proteomes" id="UP001602245">
    <property type="component" value="Unassembled WGS sequence"/>
</dbReference>
<gene>
    <name evidence="12" type="ORF">ACFY35_32815</name>
</gene>
<evidence type="ECO:0000256" key="5">
    <source>
        <dbReference type="ARBA" id="ARBA00022741"/>
    </source>
</evidence>
<evidence type="ECO:0000256" key="4">
    <source>
        <dbReference type="ARBA" id="ARBA00022679"/>
    </source>
</evidence>
<keyword evidence="13" id="KW-1185">Reference proteome</keyword>
<feature type="domain" description="Histidine kinase/HSP90-like ATPase" evidence="10">
    <location>
        <begin position="287"/>
        <end position="382"/>
    </location>
</feature>
<keyword evidence="8" id="KW-0902">Two-component regulatory system</keyword>
<comment type="caution">
    <text evidence="12">The sequence shown here is derived from an EMBL/GenBank/DDBJ whole genome shotgun (WGS) entry which is preliminary data.</text>
</comment>
<dbReference type="InterPro" id="IPR003594">
    <property type="entry name" value="HATPase_dom"/>
</dbReference>
<evidence type="ECO:0000256" key="9">
    <source>
        <dbReference type="SAM" id="Phobius"/>
    </source>
</evidence>
<feature type="transmembrane region" description="Helical" evidence="9">
    <location>
        <begin position="99"/>
        <end position="120"/>
    </location>
</feature>
<comment type="catalytic activity">
    <reaction evidence="1">
        <text>ATP + protein L-histidine = ADP + protein N-phospho-L-histidine.</text>
        <dbReference type="EC" id="2.7.13.3"/>
    </reaction>
</comment>
<dbReference type="EMBL" id="JBIAZU010000006">
    <property type="protein sequence ID" value="MFF5294244.1"/>
    <property type="molecule type" value="Genomic_DNA"/>
</dbReference>
<feature type="domain" description="Signal transduction histidine kinase subgroup 3 dimerisation and phosphoacceptor" evidence="11">
    <location>
        <begin position="176"/>
        <end position="241"/>
    </location>
</feature>
<evidence type="ECO:0000313" key="12">
    <source>
        <dbReference type="EMBL" id="MFF5294244.1"/>
    </source>
</evidence>
<proteinExistence type="predicted"/>
<feature type="transmembrane region" description="Helical" evidence="9">
    <location>
        <begin position="6"/>
        <end position="27"/>
    </location>
</feature>
<evidence type="ECO:0000256" key="8">
    <source>
        <dbReference type="ARBA" id="ARBA00023012"/>
    </source>
</evidence>
<dbReference type="RefSeq" id="WP_020514947.1">
    <property type="nucleotide sequence ID" value="NZ_JBIAZU010000006.1"/>
</dbReference>
<dbReference type="EC" id="2.7.13.3" evidence="2"/>
<dbReference type="PANTHER" id="PTHR24421:SF10">
    <property type="entry name" value="NITRATE_NITRITE SENSOR PROTEIN NARQ"/>
    <property type="match status" value="1"/>
</dbReference>
<dbReference type="PANTHER" id="PTHR24421">
    <property type="entry name" value="NITRATE/NITRITE SENSOR PROTEIN NARX-RELATED"/>
    <property type="match status" value="1"/>
</dbReference>
<keyword evidence="7" id="KW-0067">ATP-binding</keyword>
<dbReference type="Pfam" id="PF07730">
    <property type="entry name" value="HisKA_3"/>
    <property type="match status" value="1"/>
</dbReference>
<keyword evidence="4" id="KW-0808">Transferase</keyword>
<dbReference type="InterPro" id="IPR050482">
    <property type="entry name" value="Sensor_HK_TwoCompSys"/>
</dbReference>
<organism evidence="12 13">
    <name type="scientific">Paractinoplanes globisporus</name>
    <dbReference type="NCBI Taxonomy" id="113565"/>
    <lineage>
        <taxon>Bacteria</taxon>
        <taxon>Bacillati</taxon>
        <taxon>Actinomycetota</taxon>
        <taxon>Actinomycetes</taxon>
        <taxon>Micromonosporales</taxon>
        <taxon>Micromonosporaceae</taxon>
        <taxon>Paractinoplanes</taxon>
    </lineage>
</organism>
<reference evidence="12 13" key="1">
    <citation type="submission" date="2024-10" db="EMBL/GenBank/DDBJ databases">
        <title>The Natural Products Discovery Center: Release of the First 8490 Sequenced Strains for Exploring Actinobacteria Biosynthetic Diversity.</title>
        <authorList>
            <person name="Kalkreuter E."/>
            <person name="Kautsar S.A."/>
            <person name="Yang D."/>
            <person name="Bader C.D."/>
            <person name="Teijaro C.N."/>
            <person name="Fluegel L."/>
            <person name="Davis C.M."/>
            <person name="Simpson J.R."/>
            <person name="Lauterbach L."/>
            <person name="Steele A.D."/>
            <person name="Gui C."/>
            <person name="Meng S."/>
            <person name="Li G."/>
            <person name="Viehrig K."/>
            <person name="Ye F."/>
            <person name="Su P."/>
            <person name="Kiefer A.F."/>
            <person name="Nichols A."/>
            <person name="Cepeda A.J."/>
            <person name="Yan W."/>
            <person name="Fan B."/>
            <person name="Jiang Y."/>
            <person name="Adhikari A."/>
            <person name="Zheng C.-J."/>
            <person name="Schuster L."/>
            <person name="Cowan T.M."/>
            <person name="Smanski M.J."/>
            <person name="Chevrette M.G."/>
            <person name="De Carvalho L.P.S."/>
            <person name="Shen B."/>
        </authorList>
    </citation>
    <scope>NUCLEOTIDE SEQUENCE [LARGE SCALE GENOMIC DNA]</scope>
    <source>
        <strain evidence="12 13">NPDC000087</strain>
    </source>
</reference>
<evidence type="ECO:0000259" key="10">
    <source>
        <dbReference type="Pfam" id="PF02518"/>
    </source>
</evidence>
<feature type="transmembrane region" description="Helical" evidence="9">
    <location>
        <begin position="62"/>
        <end position="87"/>
    </location>
</feature>